<dbReference type="SUPFAM" id="SSF55681">
    <property type="entry name" value="Class II aaRS and biotin synthetases"/>
    <property type="match status" value="1"/>
</dbReference>
<protein>
    <recommendedName>
        <fullName evidence="10">Lysine--tRNA ligase</fullName>
        <ecNumber evidence="10">6.1.1.6</ecNumber>
    </recommendedName>
    <alternativeName>
        <fullName evidence="10">Lysyl-tRNA synthetase</fullName>
    </alternativeName>
</protein>
<evidence type="ECO:0000313" key="13">
    <source>
        <dbReference type="EMBL" id="KAG4413779.1"/>
    </source>
</evidence>
<evidence type="ECO:0000313" key="14">
    <source>
        <dbReference type="Proteomes" id="UP000664132"/>
    </source>
</evidence>
<dbReference type="SUPFAM" id="SSF50249">
    <property type="entry name" value="Nucleic acid-binding proteins"/>
    <property type="match status" value="1"/>
</dbReference>
<dbReference type="InterPro" id="IPR044136">
    <property type="entry name" value="Lys-tRNA-ligase_II_N"/>
</dbReference>
<feature type="domain" description="Aminoacyl-transfer RNA synthetases class-II family profile" evidence="12">
    <location>
        <begin position="134"/>
        <end position="460"/>
    </location>
</feature>
<dbReference type="InterPro" id="IPR004364">
    <property type="entry name" value="Aa-tRNA-synt_II"/>
</dbReference>
<dbReference type="Gene3D" id="3.30.930.10">
    <property type="entry name" value="Bira Bifunctional Protein, Domain 2"/>
    <property type="match status" value="1"/>
</dbReference>
<dbReference type="PANTHER" id="PTHR42918:SF9">
    <property type="entry name" value="LYSINE--TRNA LIGASE"/>
    <property type="match status" value="1"/>
</dbReference>
<dbReference type="GO" id="GO:0005524">
    <property type="term" value="F:ATP binding"/>
    <property type="evidence" value="ECO:0007669"/>
    <property type="project" value="UniProtKB-KW"/>
</dbReference>
<dbReference type="PROSITE" id="PS50862">
    <property type="entry name" value="AA_TRNA_LIGASE_II"/>
    <property type="match status" value="1"/>
</dbReference>
<dbReference type="NCBIfam" id="NF001756">
    <property type="entry name" value="PRK00484.1"/>
    <property type="match status" value="1"/>
</dbReference>
<dbReference type="GO" id="GO:0004824">
    <property type="term" value="F:lysine-tRNA ligase activity"/>
    <property type="evidence" value="ECO:0007669"/>
    <property type="project" value="UniProtKB-EC"/>
</dbReference>
<dbReference type="FunFam" id="3.30.930.10:FF:000238">
    <property type="entry name" value="Lysine--tRNA ligase"/>
    <property type="match status" value="1"/>
</dbReference>
<dbReference type="CDD" id="cd04322">
    <property type="entry name" value="LysRS_N"/>
    <property type="match status" value="1"/>
</dbReference>
<evidence type="ECO:0000256" key="2">
    <source>
        <dbReference type="ARBA" id="ARBA00008226"/>
    </source>
</evidence>
<dbReference type="GO" id="GO:0005829">
    <property type="term" value="C:cytosol"/>
    <property type="evidence" value="ECO:0007669"/>
    <property type="project" value="TreeGrafter"/>
</dbReference>
<keyword evidence="3" id="KW-0963">Cytoplasm</keyword>
<dbReference type="InterPro" id="IPR012340">
    <property type="entry name" value="NA-bd_OB-fold"/>
</dbReference>
<dbReference type="Proteomes" id="UP000664132">
    <property type="component" value="Unassembled WGS sequence"/>
</dbReference>
<evidence type="ECO:0000256" key="8">
    <source>
        <dbReference type="ARBA" id="ARBA00023146"/>
    </source>
</evidence>
<dbReference type="EC" id="6.1.1.6" evidence="10"/>
<dbReference type="Gene3D" id="2.40.50.140">
    <property type="entry name" value="Nucleic acid-binding proteins"/>
    <property type="match status" value="1"/>
</dbReference>
<keyword evidence="14" id="KW-1185">Reference proteome</keyword>
<evidence type="ECO:0000256" key="10">
    <source>
        <dbReference type="RuleBase" id="RU003748"/>
    </source>
</evidence>
<accession>A0A8H7T234</accession>
<comment type="similarity">
    <text evidence="2">Belongs to the class-II aminoacyl-tRNA synthetase family.</text>
</comment>
<dbReference type="GO" id="GO:0006430">
    <property type="term" value="P:lysyl-tRNA aminoacylation"/>
    <property type="evidence" value="ECO:0007669"/>
    <property type="project" value="InterPro"/>
</dbReference>
<evidence type="ECO:0000256" key="4">
    <source>
        <dbReference type="ARBA" id="ARBA00022598"/>
    </source>
</evidence>
<proteinExistence type="inferred from homology"/>
<dbReference type="InterPro" id="IPR034762">
    <property type="entry name" value="Lys-tRNA-ligase_II_bac/euk"/>
</dbReference>
<dbReference type="EMBL" id="JAFJYH010000296">
    <property type="protein sequence ID" value="KAG4413779.1"/>
    <property type="molecule type" value="Genomic_DNA"/>
</dbReference>
<dbReference type="CDD" id="cd00775">
    <property type="entry name" value="LysRS_core"/>
    <property type="match status" value="1"/>
</dbReference>
<evidence type="ECO:0000256" key="11">
    <source>
        <dbReference type="SAM" id="Coils"/>
    </source>
</evidence>
<evidence type="ECO:0000256" key="6">
    <source>
        <dbReference type="ARBA" id="ARBA00022840"/>
    </source>
</evidence>
<evidence type="ECO:0000256" key="5">
    <source>
        <dbReference type="ARBA" id="ARBA00022741"/>
    </source>
</evidence>
<dbReference type="PIRSF" id="PIRSF039101">
    <property type="entry name" value="LysRS2"/>
    <property type="match status" value="1"/>
</dbReference>
<name>A0A8H7T234_9HELO</name>
<keyword evidence="4" id="KW-0436">Ligase</keyword>
<evidence type="ECO:0000256" key="7">
    <source>
        <dbReference type="ARBA" id="ARBA00022917"/>
    </source>
</evidence>
<dbReference type="InterPro" id="IPR002313">
    <property type="entry name" value="Lys-tRNA-ligase_II"/>
</dbReference>
<dbReference type="PRINTS" id="PR00982">
    <property type="entry name" value="TRNASYNTHLYS"/>
</dbReference>
<comment type="catalytic activity">
    <reaction evidence="9 10">
        <text>tRNA(Lys) + L-lysine + ATP = L-lysyl-tRNA(Lys) + AMP + diphosphate</text>
        <dbReference type="Rhea" id="RHEA:20792"/>
        <dbReference type="Rhea" id="RHEA-COMP:9696"/>
        <dbReference type="Rhea" id="RHEA-COMP:9697"/>
        <dbReference type="ChEBI" id="CHEBI:30616"/>
        <dbReference type="ChEBI" id="CHEBI:32551"/>
        <dbReference type="ChEBI" id="CHEBI:33019"/>
        <dbReference type="ChEBI" id="CHEBI:78442"/>
        <dbReference type="ChEBI" id="CHEBI:78529"/>
        <dbReference type="ChEBI" id="CHEBI:456215"/>
        <dbReference type="EC" id="6.1.1.6"/>
    </reaction>
</comment>
<dbReference type="OrthoDB" id="21243at2759"/>
<comment type="caution">
    <text evidence="13">The sequence shown here is derived from an EMBL/GenBank/DDBJ whole genome shotgun (WGS) entry which is preliminary data.</text>
</comment>
<keyword evidence="7" id="KW-0648">Protein biosynthesis</keyword>
<evidence type="ECO:0000256" key="3">
    <source>
        <dbReference type="ARBA" id="ARBA00022490"/>
    </source>
</evidence>
<dbReference type="Pfam" id="PF01336">
    <property type="entry name" value="tRNA_anti-codon"/>
    <property type="match status" value="1"/>
</dbReference>
<dbReference type="NCBIfam" id="TIGR00499">
    <property type="entry name" value="lysS_bact"/>
    <property type="match status" value="1"/>
</dbReference>
<dbReference type="InterPro" id="IPR006195">
    <property type="entry name" value="aa-tRNA-synth_II"/>
</dbReference>
<sequence>MKTGEQDTSVEVKLRGRIIFIRSAGERLRFYVIQNGEEQIQIVSQAKEGDDMEPYLRQHEHLGRGDIIGIVGHPGRTAPRGRPVGELSIFASQIILLAPSLWMIPKDTGFTDAEQRHRNRALDLIANRSTRDIFRARHQINFFITNFLSSRGYISVETPILNQIAGGASAKPFMTYHNDLKRDLFLRIAPELPLKQLVVGGLDRVFEIGRVFRNEDIDLTHSPEFTTCEFYQADANYQDMMTLTEGMVFGLVKTVTGSHITSYTTQTGETHQVDWTTPWKRIEMIPALEEATGVRFPDSQQLHTDETRDFLLGLLEKHKIICSVPQTNARMLDKLVGEFIESTCINPTYIIHHPVILSPLSKAHPTYPGLTERAEAFVCKREICNLFTELNDPFEQRERFMEQARQKDQGDDEAQGVVDEGFMRALELGLPPTGGCGIGLDRLLMFLTNNYSIKEVLAFPMMRDEVKRGKEKVVGGDAAGVAGAACADELEAKQQKLMEMRAEMEKLEKEIAGLAIK</sequence>
<keyword evidence="6" id="KW-0067">ATP-binding</keyword>
<dbReference type="Pfam" id="PF00152">
    <property type="entry name" value="tRNA-synt_2"/>
    <property type="match status" value="1"/>
</dbReference>
<gene>
    <name evidence="13" type="ORF">IFR04_013090</name>
</gene>
<organism evidence="13 14">
    <name type="scientific">Cadophora malorum</name>
    <dbReference type="NCBI Taxonomy" id="108018"/>
    <lineage>
        <taxon>Eukaryota</taxon>
        <taxon>Fungi</taxon>
        <taxon>Dikarya</taxon>
        <taxon>Ascomycota</taxon>
        <taxon>Pezizomycotina</taxon>
        <taxon>Leotiomycetes</taxon>
        <taxon>Helotiales</taxon>
        <taxon>Ploettnerulaceae</taxon>
        <taxon>Cadophora</taxon>
    </lineage>
</organism>
<dbReference type="PANTHER" id="PTHR42918">
    <property type="entry name" value="LYSYL-TRNA SYNTHETASE"/>
    <property type="match status" value="1"/>
</dbReference>
<dbReference type="InterPro" id="IPR045864">
    <property type="entry name" value="aa-tRNA-synth_II/BPL/LPL"/>
</dbReference>
<dbReference type="GO" id="GO:0000049">
    <property type="term" value="F:tRNA binding"/>
    <property type="evidence" value="ECO:0007669"/>
    <property type="project" value="TreeGrafter"/>
</dbReference>
<comment type="subcellular location">
    <subcellularLocation>
        <location evidence="1">Cytoplasm</location>
    </subcellularLocation>
</comment>
<evidence type="ECO:0000256" key="1">
    <source>
        <dbReference type="ARBA" id="ARBA00004496"/>
    </source>
</evidence>
<dbReference type="InterPro" id="IPR004365">
    <property type="entry name" value="NA-bd_OB_tRNA"/>
</dbReference>
<keyword evidence="11" id="KW-0175">Coiled coil</keyword>
<dbReference type="AlphaFoldDB" id="A0A8H7T234"/>
<evidence type="ECO:0000259" key="12">
    <source>
        <dbReference type="PROSITE" id="PS50862"/>
    </source>
</evidence>
<reference evidence="13" key="1">
    <citation type="submission" date="2021-02" db="EMBL/GenBank/DDBJ databases">
        <title>Genome sequence Cadophora malorum strain M34.</title>
        <authorList>
            <person name="Stefanovic E."/>
            <person name="Vu D."/>
            <person name="Scully C."/>
            <person name="Dijksterhuis J."/>
            <person name="Roader J."/>
            <person name="Houbraken J."/>
        </authorList>
    </citation>
    <scope>NUCLEOTIDE SEQUENCE</scope>
    <source>
        <strain evidence="13">M34</strain>
    </source>
</reference>
<dbReference type="InterPro" id="IPR018149">
    <property type="entry name" value="Lys-tRNA-synth_II_C"/>
</dbReference>
<keyword evidence="8" id="KW-0030">Aminoacyl-tRNA synthetase</keyword>
<evidence type="ECO:0000256" key="9">
    <source>
        <dbReference type="ARBA" id="ARBA00048573"/>
    </source>
</evidence>
<feature type="coiled-coil region" evidence="11">
    <location>
        <begin position="487"/>
        <end position="517"/>
    </location>
</feature>
<keyword evidence="5" id="KW-0547">Nucleotide-binding</keyword>